<dbReference type="CDD" id="cd06170">
    <property type="entry name" value="LuxR_C_like"/>
    <property type="match status" value="1"/>
</dbReference>
<evidence type="ECO:0000313" key="9">
    <source>
        <dbReference type="Proteomes" id="UP001319827"/>
    </source>
</evidence>
<dbReference type="GO" id="GO:0003677">
    <property type="term" value="F:DNA binding"/>
    <property type="evidence" value="ECO:0007669"/>
    <property type="project" value="UniProtKB-KW"/>
</dbReference>
<keyword evidence="3 8" id="KW-0238">DNA-binding</keyword>
<dbReference type="InterPro" id="IPR001789">
    <property type="entry name" value="Sig_transdc_resp-reg_receiver"/>
</dbReference>
<organism evidence="8 9">
    <name type="scientific">Desulfuromonas versatilis</name>
    <dbReference type="NCBI Taxonomy" id="2802975"/>
    <lineage>
        <taxon>Bacteria</taxon>
        <taxon>Pseudomonadati</taxon>
        <taxon>Thermodesulfobacteriota</taxon>
        <taxon>Desulfuromonadia</taxon>
        <taxon>Desulfuromonadales</taxon>
        <taxon>Desulfuromonadaceae</taxon>
        <taxon>Desulfuromonas</taxon>
    </lineage>
</organism>
<evidence type="ECO:0000256" key="4">
    <source>
        <dbReference type="ARBA" id="ARBA00023163"/>
    </source>
</evidence>
<keyword evidence="1 5" id="KW-0597">Phosphoprotein</keyword>
<reference evidence="8 9" key="2">
    <citation type="journal article" date="2021" name="Int. J. Syst. Evol. Microbiol.">
        <title>Isolation and Polyphasic Characterization of Desulfuromonas versatilis sp. Nov., an Electrogenic Bacteria Capable of Versatile Metabolism Isolated from a Graphene Oxide-Reducing Enrichment Culture.</title>
        <authorList>
            <person name="Xie L."/>
            <person name="Yoshida N."/>
            <person name="Ishii S."/>
            <person name="Meng L."/>
        </authorList>
    </citation>
    <scope>NUCLEOTIDE SEQUENCE [LARGE SCALE GENOMIC DNA]</scope>
    <source>
        <strain evidence="8 9">NIT-T3</strain>
    </source>
</reference>
<dbReference type="InterPro" id="IPR039420">
    <property type="entry name" value="WalR-like"/>
</dbReference>
<dbReference type="Pfam" id="PF00072">
    <property type="entry name" value="Response_reg"/>
    <property type="match status" value="1"/>
</dbReference>
<keyword evidence="9" id="KW-1185">Reference proteome</keyword>
<dbReference type="InterPro" id="IPR058245">
    <property type="entry name" value="NreC/VraR/RcsB-like_REC"/>
</dbReference>
<dbReference type="EMBL" id="AP024355">
    <property type="protein sequence ID" value="BCR05897.1"/>
    <property type="molecule type" value="Genomic_DNA"/>
</dbReference>
<dbReference type="Gene3D" id="3.40.50.2300">
    <property type="match status" value="1"/>
</dbReference>
<reference evidence="8 9" key="1">
    <citation type="journal article" date="2016" name="C (Basel)">
        <title>Selective Growth of and Electricity Production by Marine Exoelectrogenic Bacteria in Self-Aggregated Hydrogel of Microbially Reduced Graphene Oxide.</title>
        <authorList>
            <person name="Yoshida N."/>
            <person name="Goto Y."/>
            <person name="Miyata Y."/>
        </authorList>
    </citation>
    <scope>NUCLEOTIDE SEQUENCE [LARGE SCALE GENOMIC DNA]</scope>
    <source>
        <strain evidence="8 9">NIT-T3</strain>
    </source>
</reference>
<dbReference type="InterPro" id="IPR011006">
    <property type="entry name" value="CheY-like_superfamily"/>
</dbReference>
<evidence type="ECO:0000313" key="8">
    <source>
        <dbReference type="EMBL" id="BCR05897.1"/>
    </source>
</evidence>
<gene>
    <name evidence="8" type="ORF">DESUT3_29660</name>
</gene>
<evidence type="ECO:0000256" key="2">
    <source>
        <dbReference type="ARBA" id="ARBA00023015"/>
    </source>
</evidence>
<keyword evidence="2" id="KW-0805">Transcription regulation</keyword>
<dbReference type="PROSITE" id="PS00622">
    <property type="entry name" value="HTH_LUXR_1"/>
    <property type="match status" value="1"/>
</dbReference>
<dbReference type="SMART" id="SM00421">
    <property type="entry name" value="HTH_LUXR"/>
    <property type="match status" value="1"/>
</dbReference>
<dbReference type="SUPFAM" id="SSF46894">
    <property type="entry name" value="C-terminal effector domain of the bipartite response regulators"/>
    <property type="match status" value="1"/>
</dbReference>
<name>A0ABN6E0Q8_9BACT</name>
<feature type="modified residue" description="4-aspartylphosphate" evidence="5">
    <location>
        <position position="38"/>
    </location>
</feature>
<sequence length="207" mass="22681">MRQLLSTQADLEVAGEAADGVEALDRCRKLRPDVLLLDIAMPRMNGLEAIKVIREAAPDTKIIMLSMFEKEAYAHQALEAGANGYVLKGAPSADVFAAIRSAAKGGYYFSPQIHAAVIESYLNTRNPQTGKVKESGFESLSEREQQVFLLVVEGNSTSEISKILCVSPKTIEKHRANISKKLGLTNPVDMVKYAIRIGVLDPEFWTS</sequence>
<feature type="domain" description="Response regulatory" evidence="7">
    <location>
        <begin position="1"/>
        <end position="103"/>
    </location>
</feature>
<dbReference type="PROSITE" id="PS50043">
    <property type="entry name" value="HTH_LUXR_2"/>
    <property type="match status" value="1"/>
</dbReference>
<dbReference type="PROSITE" id="PS50110">
    <property type="entry name" value="RESPONSE_REGULATORY"/>
    <property type="match status" value="1"/>
</dbReference>
<accession>A0ABN6E0Q8</accession>
<proteinExistence type="predicted"/>
<evidence type="ECO:0000256" key="3">
    <source>
        <dbReference type="ARBA" id="ARBA00023125"/>
    </source>
</evidence>
<evidence type="ECO:0000256" key="1">
    <source>
        <dbReference type="ARBA" id="ARBA00022553"/>
    </source>
</evidence>
<dbReference type="Pfam" id="PF00196">
    <property type="entry name" value="GerE"/>
    <property type="match status" value="1"/>
</dbReference>
<feature type="domain" description="HTH luxR-type" evidence="6">
    <location>
        <begin position="133"/>
        <end position="198"/>
    </location>
</feature>
<dbReference type="PANTHER" id="PTHR43214">
    <property type="entry name" value="TWO-COMPONENT RESPONSE REGULATOR"/>
    <property type="match status" value="1"/>
</dbReference>
<evidence type="ECO:0000259" key="7">
    <source>
        <dbReference type="PROSITE" id="PS50110"/>
    </source>
</evidence>
<dbReference type="InterPro" id="IPR016032">
    <property type="entry name" value="Sig_transdc_resp-reg_C-effctor"/>
</dbReference>
<dbReference type="Proteomes" id="UP001319827">
    <property type="component" value="Chromosome"/>
</dbReference>
<dbReference type="PRINTS" id="PR00038">
    <property type="entry name" value="HTHLUXR"/>
</dbReference>
<evidence type="ECO:0000256" key="5">
    <source>
        <dbReference type="PROSITE-ProRule" id="PRU00169"/>
    </source>
</evidence>
<evidence type="ECO:0000259" key="6">
    <source>
        <dbReference type="PROSITE" id="PS50043"/>
    </source>
</evidence>
<dbReference type="InterPro" id="IPR000792">
    <property type="entry name" value="Tscrpt_reg_LuxR_C"/>
</dbReference>
<keyword evidence="4" id="KW-0804">Transcription</keyword>
<dbReference type="PANTHER" id="PTHR43214:SF41">
    <property type="entry name" value="NITRATE_NITRITE RESPONSE REGULATOR PROTEIN NARP"/>
    <property type="match status" value="1"/>
</dbReference>
<protein>
    <submittedName>
        <fullName evidence="8">DNA-binding response regulator</fullName>
    </submittedName>
</protein>
<dbReference type="SUPFAM" id="SSF52172">
    <property type="entry name" value="CheY-like"/>
    <property type="match status" value="1"/>
</dbReference>
<dbReference type="CDD" id="cd17535">
    <property type="entry name" value="REC_NarL-like"/>
    <property type="match status" value="1"/>
</dbReference>
<dbReference type="SMART" id="SM00448">
    <property type="entry name" value="REC"/>
    <property type="match status" value="1"/>
</dbReference>